<evidence type="ECO:0000313" key="2">
    <source>
        <dbReference type="EMBL" id="EMF81268.1"/>
    </source>
</evidence>
<comment type="caution">
    <text evidence="2">The sequence shown here is derived from an EMBL/GenBank/DDBJ whole genome shotgun (WGS) entry which is preliminary data.</text>
</comment>
<evidence type="ECO:0000259" key="1">
    <source>
        <dbReference type="Pfam" id="PF03050"/>
    </source>
</evidence>
<protein>
    <submittedName>
        <fullName evidence="2">IS66 family element, transposase</fullName>
    </submittedName>
</protein>
<sequence>MLSSGFLAYTITQKFADALPFYRQAGILQRSGVEISRSTLPNTAIQVFEKLSPMIEDVRRELFQSKYLQIDETVLQVLNEEEKPNSSKSYMWVIRGFIREKPVVLYHYESSRSAKFLEEWIGDFGKLSETLSELNVSLPMGRSTDRVSGIIQTDGYESYDSLLKSKLKILHAGCWNHARRKFFEILKIDPNNAGAQWIVKEIGKLYAIESKAKEGKLSSEEHLSLRQSESKLIVGEIFLG</sequence>
<dbReference type="Proteomes" id="UP000011770">
    <property type="component" value="Unassembled WGS sequence"/>
</dbReference>
<gene>
    <name evidence="2" type="ORF">LEP1GSC188_1874</name>
</gene>
<dbReference type="InterPro" id="IPR004291">
    <property type="entry name" value="Transposase_IS66_central"/>
</dbReference>
<proteinExistence type="predicted"/>
<accession>M3EJM7</accession>
<dbReference type="InterPro" id="IPR052344">
    <property type="entry name" value="Transposase-related"/>
</dbReference>
<evidence type="ECO:0000313" key="3">
    <source>
        <dbReference type="Proteomes" id="UP000011770"/>
    </source>
</evidence>
<name>M3EJM7_9LEPT</name>
<dbReference type="EMBL" id="AHOR02000036">
    <property type="protein sequence ID" value="EMF81268.1"/>
    <property type="molecule type" value="Genomic_DNA"/>
</dbReference>
<dbReference type="PANTHER" id="PTHR33678:SF1">
    <property type="entry name" value="BLL1576 PROTEIN"/>
    <property type="match status" value="1"/>
</dbReference>
<dbReference type="PANTHER" id="PTHR33678">
    <property type="entry name" value="BLL1576 PROTEIN"/>
    <property type="match status" value="1"/>
</dbReference>
<dbReference type="AlphaFoldDB" id="M3EJM7"/>
<feature type="domain" description="Transposase IS66 central" evidence="1">
    <location>
        <begin position="2"/>
        <end position="237"/>
    </location>
</feature>
<reference evidence="2 3" key="1">
    <citation type="submission" date="2013-01" db="EMBL/GenBank/DDBJ databases">
        <authorList>
            <person name="Harkins D.M."/>
            <person name="Durkin A.S."/>
            <person name="Brinkac L.M."/>
            <person name="Haft D.H."/>
            <person name="Selengut J.D."/>
            <person name="Sanka R."/>
            <person name="DePew J."/>
            <person name="Purushe J."/>
            <person name="Tulsiani S.M."/>
            <person name="Graham G.C."/>
            <person name="Burns M.-A."/>
            <person name="Dohnt M.F."/>
            <person name="Smythe L.D."/>
            <person name="McKay D.B."/>
            <person name="Craig S.B."/>
            <person name="Vinetz J.M."/>
            <person name="Sutton G.G."/>
            <person name="Nierman W.C."/>
            <person name="Fouts D.E."/>
        </authorList>
    </citation>
    <scope>NUCLEOTIDE SEQUENCE [LARGE SCALE GENOMIC DNA]</scope>
    <source>
        <strain evidence="2 3">LT2116</strain>
    </source>
</reference>
<dbReference type="Pfam" id="PF03050">
    <property type="entry name" value="DDE_Tnp_IS66"/>
    <property type="match status" value="1"/>
</dbReference>
<organism evidence="2 3">
    <name type="scientific">Leptospira weilii serovar Topaz str. LT2116</name>
    <dbReference type="NCBI Taxonomy" id="1088540"/>
    <lineage>
        <taxon>Bacteria</taxon>
        <taxon>Pseudomonadati</taxon>
        <taxon>Spirochaetota</taxon>
        <taxon>Spirochaetia</taxon>
        <taxon>Leptospirales</taxon>
        <taxon>Leptospiraceae</taxon>
        <taxon>Leptospira</taxon>
    </lineage>
</organism>